<dbReference type="RefSeq" id="XP_016637952.1">
    <property type="nucleotide sequence ID" value="XM_016771042.1"/>
</dbReference>
<dbReference type="AlphaFoldDB" id="A0A0D2KK31"/>
<evidence type="ECO:0000313" key="1">
    <source>
        <dbReference type="EMBL" id="KIY03830.1"/>
    </source>
</evidence>
<proteinExistence type="predicted"/>
<evidence type="ECO:0000313" key="2">
    <source>
        <dbReference type="Proteomes" id="UP000053411"/>
    </source>
</evidence>
<gene>
    <name evidence="1" type="ORF">Z520_00521</name>
</gene>
<protein>
    <submittedName>
        <fullName evidence="1">Uncharacterized protein</fullName>
    </submittedName>
</protein>
<accession>A0A0D2KK31</accession>
<dbReference type="GeneID" id="27706267"/>
<sequence length="221" mass="24386">MYQDGVARGGQVHRGRVRPLVEYGLDNAIEPVEGLVVDNSHGRSGLSQSYRPCRRSARCRTDRRSALGPARVRLRRHKHLGRILDTLHGIASGEANNIFLVDNGGFANLVPKFPYVNVTSSQTDPNVQGRAYKAAWMVDAYTMSIMNLTRPSPDAFAYLKSKVSNKYPVTRYQTTGVKLNGICVTNTWTSMLDPEAYLSNYTLAGVPSAKYSNPFGLTSSN</sequence>
<keyword evidence="2" id="KW-1185">Reference proteome</keyword>
<dbReference type="STRING" id="1442371.A0A0D2KK31"/>
<organism evidence="1 2">
    <name type="scientific">Fonsecaea multimorphosa CBS 102226</name>
    <dbReference type="NCBI Taxonomy" id="1442371"/>
    <lineage>
        <taxon>Eukaryota</taxon>
        <taxon>Fungi</taxon>
        <taxon>Dikarya</taxon>
        <taxon>Ascomycota</taxon>
        <taxon>Pezizomycotina</taxon>
        <taxon>Eurotiomycetes</taxon>
        <taxon>Chaetothyriomycetidae</taxon>
        <taxon>Chaetothyriales</taxon>
        <taxon>Herpotrichiellaceae</taxon>
        <taxon>Fonsecaea</taxon>
    </lineage>
</organism>
<dbReference type="VEuPathDB" id="FungiDB:Z520_00521"/>
<name>A0A0D2KK31_9EURO</name>
<dbReference type="EMBL" id="KN848062">
    <property type="protein sequence ID" value="KIY03830.1"/>
    <property type="molecule type" value="Genomic_DNA"/>
</dbReference>
<reference evidence="1 2" key="1">
    <citation type="submission" date="2015-01" db="EMBL/GenBank/DDBJ databases">
        <title>The Genome Sequence of Fonsecaea multimorphosa CBS 102226.</title>
        <authorList>
            <consortium name="The Broad Institute Genomics Platform"/>
            <person name="Cuomo C."/>
            <person name="de Hoog S."/>
            <person name="Gorbushina A."/>
            <person name="Stielow B."/>
            <person name="Teixiera M."/>
            <person name="Abouelleil A."/>
            <person name="Chapman S.B."/>
            <person name="Priest M."/>
            <person name="Young S.K."/>
            <person name="Wortman J."/>
            <person name="Nusbaum C."/>
            <person name="Birren B."/>
        </authorList>
    </citation>
    <scope>NUCLEOTIDE SEQUENCE [LARGE SCALE GENOMIC DNA]</scope>
    <source>
        <strain evidence="1 2">CBS 102226</strain>
    </source>
</reference>
<dbReference type="Proteomes" id="UP000053411">
    <property type="component" value="Unassembled WGS sequence"/>
</dbReference>